<sequence>MISSLEDDDVEGGKSASRWMTMEEKEFRIDTVARYVPSSFVTEEGFFLSNPVKHSLRWNICSTPCYILNNIVNSMWHADRACVLCDTPEEDMGLFDVNMT</sequence>
<protein>
    <submittedName>
        <fullName evidence="1">Uncharacterized protein</fullName>
    </submittedName>
</protein>
<dbReference type="EMBL" id="CM056815">
    <property type="protein sequence ID" value="KAJ8629912.1"/>
    <property type="molecule type" value="Genomic_DNA"/>
</dbReference>
<keyword evidence="2" id="KW-1185">Reference proteome</keyword>
<accession>A0ACC2L9Y0</accession>
<evidence type="ECO:0000313" key="1">
    <source>
        <dbReference type="EMBL" id="KAJ8629912.1"/>
    </source>
</evidence>
<evidence type="ECO:0000313" key="2">
    <source>
        <dbReference type="Proteomes" id="UP001234297"/>
    </source>
</evidence>
<name>A0ACC2L9Y0_PERAE</name>
<reference evidence="1 2" key="1">
    <citation type="journal article" date="2022" name="Hortic Res">
        <title>A haplotype resolved chromosomal level avocado genome allows analysis of novel avocado genes.</title>
        <authorList>
            <person name="Nath O."/>
            <person name="Fletcher S.J."/>
            <person name="Hayward A."/>
            <person name="Shaw L.M."/>
            <person name="Masouleh A.K."/>
            <person name="Furtado A."/>
            <person name="Henry R.J."/>
            <person name="Mitter N."/>
        </authorList>
    </citation>
    <scope>NUCLEOTIDE SEQUENCE [LARGE SCALE GENOMIC DNA]</scope>
    <source>
        <strain evidence="2">cv. Hass</strain>
    </source>
</reference>
<comment type="caution">
    <text evidence="1">The sequence shown here is derived from an EMBL/GenBank/DDBJ whole genome shotgun (WGS) entry which is preliminary data.</text>
</comment>
<proteinExistence type="predicted"/>
<gene>
    <name evidence="1" type="ORF">MRB53_023235</name>
</gene>
<dbReference type="Proteomes" id="UP001234297">
    <property type="component" value="Chromosome 7"/>
</dbReference>
<organism evidence="1 2">
    <name type="scientific">Persea americana</name>
    <name type="common">Avocado</name>
    <dbReference type="NCBI Taxonomy" id="3435"/>
    <lineage>
        <taxon>Eukaryota</taxon>
        <taxon>Viridiplantae</taxon>
        <taxon>Streptophyta</taxon>
        <taxon>Embryophyta</taxon>
        <taxon>Tracheophyta</taxon>
        <taxon>Spermatophyta</taxon>
        <taxon>Magnoliopsida</taxon>
        <taxon>Magnoliidae</taxon>
        <taxon>Laurales</taxon>
        <taxon>Lauraceae</taxon>
        <taxon>Persea</taxon>
    </lineage>
</organism>